<protein>
    <submittedName>
        <fullName evidence="3">Uncharacterized protein</fullName>
    </submittedName>
</protein>
<dbReference type="AlphaFoldDB" id="A0A9P4U9K0"/>
<feature type="region of interest" description="Disordered" evidence="2">
    <location>
        <begin position="1"/>
        <end position="87"/>
    </location>
</feature>
<evidence type="ECO:0000313" key="3">
    <source>
        <dbReference type="EMBL" id="KAF2443524.1"/>
    </source>
</evidence>
<sequence>MEQQGNMNEGVTDIANTTILSSPSTPDPVCTPSFSEASTAISTDALPNVDSLSLDESDSTTNAPATLMEDEAPIVTDSEPKKGNKSKLSLNRAAIIAKAQAAKNDRVFAAPSAAAKRSARLKTPNYKPILAAGKGSLTQHEQLRKELAEKMAKKKEEADARAKQGKTRQFLDYQAKKLLQDLPDEAVEELPDNFYQLAMEEKLSVLLEAHMKYRREGKAKGQESGRILGEIEKLEEFQDIERSIRDSKEHEECICDECKESQGDVGGVGRIVGKMDVPSE</sequence>
<feature type="compositionally biased region" description="Polar residues" evidence="2">
    <location>
        <begin position="1"/>
        <end position="24"/>
    </location>
</feature>
<name>A0A9P4U9K0_9PLEO</name>
<evidence type="ECO:0000313" key="4">
    <source>
        <dbReference type="Proteomes" id="UP000799764"/>
    </source>
</evidence>
<keyword evidence="4" id="KW-1185">Reference proteome</keyword>
<evidence type="ECO:0000256" key="2">
    <source>
        <dbReference type="SAM" id="MobiDB-lite"/>
    </source>
</evidence>
<reference evidence="3" key="1">
    <citation type="journal article" date="2020" name="Stud. Mycol.">
        <title>101 Dothideomycetes genomes: a test case for predicting lifestyles and emergence of pathogens.</title>
        <authorList>
            <person name="Haridas S."/>
            <person name="Albert R."/>
            <person name="Binder M."/>
            <person name="Bloem J."/>
            <person name="Labutti K."/>
            <person name="Salamov A."/>
            <person name="Andreopoulos B."/>
            <person name="Baker S."/>
            <person name="Barry K."/>
            <person name="Bills G."/>
            <person name="Bluhm B."/>
            <person name="Cannon C."/>
            <person name="Castanera R."/>
            <person name="Culley D."/>
            <person name="Daum C."/>
            <person name="Ezra D."/>
            <person name="Gonzalez J."/>
            <person name="Henrissat B."/>
            <person name="Kuo A."/>
            <person name="Liang C."/>
            <person name="Lipzen A."/>
            <person name="Lutzoni F."/>
            <person name="Magnuson J."/>
            <person name="Mondo S."/>
            <person name="Nolan M."/>
            <person name="Ohm R."/>
            <person name="Pangilinan J."/>
            <person name="Park H.-J."/>
            <person name="Ramirez L."/>
            <person name="Alfaro M."/>
            <person name="Sun H."/>
            <person name="Tritt A."/>
            <person name="Yoshinaga Y."/>
            <person name="Zwiers L.-H."/>
            <person name="Turgeon B."/>
            <person name="Goodwin S."/>
            <person name="Spatafora J."/>
            <person name="Crous P."/>
            <person name="Grigoriev I."/>
        </authorList>
    </citation>
    <scope>NUCLEOTIDE SEQUENCE</scope>
    <source>
        <strain evidence="3">CBS 690.94</strain>
    </source>
</reference>
<dbReference type="OrthoDB" id="3799798at2759"/>
<dbReference type="Proteomes" id="UP000799764">
    <property type="component" value="Unassembled WGS sequence"/>
</dbReference>
<feature type="compositionally biased region" description="Polar residues" evidence="2">
    <location>
        <begin position="32"/>
        <end position="42"/>
    </location>
</feature>
<dbReference type="EMBL" id="MU001502">
    <property type="protein sequence ID" value="KAF2443524.1"/>
    <property type="molecule type" value="Genomic_DNA"/>
</dbReference>
<gene>
    <name evidence="3" type="ORF">P171DRAFT_495284</name>
</gene>
<feature type="coiled-coil region" evidence="1">
    <location>
        <begin position="137"/>
        <end position="164"/>
    </location>
</feature>
<proteinExistence type="predicted"/>
<keyword evidence="1" id="KW-0175">Coiled coil</keyword>
<comment type="caution">
    <text evidence="3">The sequence shown here is derived from an EMBL/GenBank/DDBJ whole genome shotgun (WGS) entry which is preliminary data.</text>
</comment>
<organism evidence="3 4">
    <name type="scientific">Karstenula rhodostoma CBS 690.94</name>
    <dbReference type="NCBI Taxonomy" id="1392251"/>
    <lineage>
        <taxon>Eukaryota</taxon>
        <taxon>Fungi</taxon>
        <taxon>Dikarya</taxon>
        <taxon>Ascomycota</taxon>
        <taxon>Pezizomycotina</taxon>
        <taxon>Dothideomycetes</taxon>
        <taxon>Pleosporomycetidae</taxon>
        <taxon>Pleosporales</taxon>
        <taxon>Massarineae</taxon>
        <taxon>Didymosphaeriaceae</taxon>
        <taxon>Karstenula</taxon>
    </lineage>
</organism>
<evidence type="ECO:0000256" key="1">
    <source>
        <dbReference type="SAM" id="Coils"/>
    </source>
</evidence>
<accession>A0A9P4U9K0</accession>